<evidence type="ECO:0000313" key="2">
    <source>
        <dbReference type="EMBL" id="SVB44782.1"/>
    </source>
</evidence>
<dbReference type="Gene3D" id="3.90.550.10">
    <property type="entry name" value="Spore Coat Polysaccharide Biosynthesis Protein SpsA, Chain A"/>
    <property type="match status" value="1"/>
</dbReference>
<protein>
    <recommendedName>
        <fullName evidence="1">Glycosyltransferase 2-like domain-containing protein</fullName>
    </recommendedName>
</protein>
<dbReference type="Pfam" id="PF00535">
    <property type="entry name" value="Glycos_transf_2"/>
    <property type="match status" value="1"/>
</dbReference>
<dbReference type="PANTHER" id="PTHR43179:SF7">
    <property type="entry name" value="RHAMNOSYLTRANSFERASE WBBL"/>
    <property type="match status" value="1"/>
</dbReference>
<accession>A0A382E321</accession>
<dbReference type="CDD" id="cd04186">
    <property type="entry name" value="GT_2_like_c"/>
    <property type="match status" value="1"/>
</dbReference>
<dbReference type="SUPFAM" id="SSF53448">
    <property type="entry name" value="Nucleotide-diphospho-sugar transferases"/>
    <property type="match status" value="1"/>
</dbReference>
<dbReference type="InterPro" id="IPR029044">
    <property type="entry name" value="Nucleotide-diphossugar_trans"/>
</dbReference>
<evidence type="ECO:0000259" key="1">
    <source>
        <dbReference type="Pfam" id="PF00535"/>
    </source>
</evidence>
<reference evidence="2" key="1">
    <citation type="submission" date="2018-05" db="EMBL/GenBank/DDBJ databases">
        <authorList>
            <person name="Lanie J.A."/>
            <person name="Ng W.-L."/>
            <person name="Kazmierczak K.M."/>
            <person name="Andrzejewski T.M."/>
            <person name="Davidsen T.M."/>
            <person name="Wayne K.J."/>
            <person name="Tettelin H."/>
            <person name="Glass J.I."/>
            <person name="Rusch D."/>
            <person name="Podicherti R."/>
            <person name="Tsui H.-C.T."/>
            <person name="Winkler M.E."/>
        </authorList>
    </citation>
    <scope>NUCLEOTIDE SEQUENCE</scope>
</reference>
<feature type="domain" description="Glycosyltransferase 2-like" evidence="1">
    <location>
        <begin position="6"/>
        <end position="147"/>
    </location>
</feature>
<sequence length="261" mass="29576">MSGKLSYEVVVVDDASNDGVAEYLEGLNAPHRVFFNEERKGFAINSNLAAREARGEFLCFLNNDVFVEGDWLLPMLTVLRGKKAVGMVGNVQRLVRNGRYDHMGVVFAPQGNPRHYGQGFLHRPFRGEVREWSAVTAACCACRREVFLELGGFDEIYLNGCEDVDLCLRMQKQGLRHFVVHDSVVLHVKGGTEGRKAHNDRNAQILLERWGNEVRSDQAVRDQVLHACTYLWRGLTRPWSCHAGKLSEALLLVLRLKRLKK</sequence>
<dbReference type="AlphaFoldDB" id="A0A382E321"/>
<gene>
    <name evidence="2" type="ORF">METZ01_LOCUS197636</name>
</gene>
<dbReference type="InterPro" id="IPR001173">
    <property type="entry name" value="Glyco_trans_2-like"/>
</dbReference>
<proteinExistence type="predicted"/>
<dbReference type="EMBL" id="UINC01042318">
    <property type="protein sequence ID" value="SVB44782.1"/>
    <property type="molecule type" value="Genomic_DNA"/>
</dbReference>
<dbReference type="PANTHER" id="PTHR43179">
    <property type="entry name" value="RHAMNOSYLTRANSFERASE WBBL"/>
    <property type="match status" value="1"/>
</dbReference>
<name>A0A382E321_9ZZZZ</name>
<organism evidence="2">
    <name type="scientific">marine metagenome</name>
    <dbReference type="NCBI Taxonomy" id="408172"/>
    <lineage>
        <taxon>unclassified sequences</taxon>
        <taxon>metagenomes</taxon>
        <taxon>ecological metagenomes</taxon>
    </lineage>
</organism>